<evidence type="ECO:0000256" key="1">
    <source>
        <dbReference type="SAM" id="MobiDB-lite"/>
    </source>
</evidence>
<proteinExistence type="predicted"/>
<protein>
    <submittedName>
        <fullName evidence="2">Uncharacterized protein</fullName>
    </submittedName>
</protein>
<name>A0A0G4HG63_9ALVE</name>
<reference evidence="2" key="1">
    <citation type="submission" date="2014-11" db="EMBL/GenBank/DDBJ databases">
        <authorList>
            <person name="Otto D Thomas"/>
            <person name="Naeem Raeece"/>
        </authorList>
    </citation>
    <scope>NUCLEOTIDE SEQUENCE</scope>
</reference>
<gene>
    <name evidence="2" type="ORF">Cvel_27261</name>
</gene>
<evidence type="ECO:0000313" key="2">
    <source>
        <dbReference type="EMBL" id="CEM43069.1"/>
    </source>
</evidence>
<dbReference type="VEuPathDB" id="CryptoDB:Cvel_27261"/>
<feature type="region of interest" description="Disordered" evidence="1">
    <location>
        <begin position="68"/>
        <end position="102"/>
    </location>
</feature>
<sequence length="458" mass="50829">MKRYLQRTDVLRMGKVRIMDIRELLSRREKGKITGPQLKSLNEQILYLQTLKEPSSLSLSRHVVFSSGEELHGGAPSSEQRPASAERVSSSSSSSSSDRGVQVVGVRPDLAVLEKKRKQYEDLVAEISGINADRGSDKVRILEIQKEENDMMSSIPKRDSFPEGSKGKEEYATELAAWAEKKEIFNAVKADKDTLVATLQGHIDQVASDIFGLNKQAERLRKEINALSPPPQAKGIPGGAAEGRLPSVFQITPLTGGRVYPGVSPPDPATVSVGGRVHTGDVGASGAPDIFSFLGVRESSGTRGRPKCDPKDLLIAYTLEEILTLVLRTFVEMRDKVVAMIFAHFFKTIQYSTSALVLEYERIACQLCKFGTYTELLAHHKRLLNHLVEENIVHGLGMKYRFGLLMAYLPNDLIMRWQERQTPVDLTSEVEITKEIYAIATQAETFNKSLGDAWDWGL</sequence>
<dbReference type="EMBL" id="CDMZ01002605">
    <property type="protein sequence ID" value="CEM43069.1"/>
    <property type="molecule type" value="Genomic_DNA"/>
</dbReference>
<dbReference type="PhylomeDB" id="A0A0G4HG63"/>
<accession>A0A0G4HG63</accession>
<organism evidence="2">
    <name type="scientific">Chromera velia CCMP2878</name>
    <dbReference type="NCBI Taxonomy" id="1169474"/>
    <lineage>
        <taxon>Eukaryota</taxon>
        <taxon>Sar</taxon>
        <taxon>Alveolata</taxon>
        <taxon>Colpodellida</taxon>
        <taxon>Chromeraceae</taxon>
        <taxon>Chromera</taxon>
    </lineage>
</organism>
<dbReference type="AlphaFoldDB" id="A0A0G4HG63"/>